<accession>A0ABY4VGL2</accession>
<name>A0ABY4VGL2_9GAMM</name>
<feature type="domain" description="Beta-lactamase-related" evidence="1">
    <location>
        <begin position="38"/>
        <end position="336"/>
    </location>
</feature>
<dbReference type="PANTHER" id="PTHR46825:SF15">
    <property type="entry name" value="BETA-LACTAMASE-RELATED DOMAIN-CONTAINING PROTEIN"/>
    <property type="match status" value="1"/>
</dbReference>
<gene>
    <name evidence="2" type="ORF">MJO52_08285</name>
</gene>
<organism evidence="2 3">
    <name type="scientific">Microbulbifer variabilis</name>
    <dbReference type="NCBI Taxonomy" id="266805"/>
    <lineage>
        <taxon>Bacteria</taxon>
        <taxon>Pseudomonadati</taxon>
        <taxon>Pseudomonadota</taxon>
        <taxon>Gammaproteobacteria</taxon>
        <taxon>Cellvibrionales</taxon>
        <taxon>Microbulbiferaceae</taxon>
        <taxon>Microbulbifer</taxon>
    </lineage>
</organism>
<protein>
    <submittedName>
        <fullName evidence="2">Beta-lactamase family protein</fullName>
    </submittedName>
</protein>
<dbReference type="PANTHER" id="PTHR46825">
    <property type="entry name" value="D-ALANYL-D-ALANINE-CARBOXYPEPTIDASE/ENDOPEPTIDASE AMPH"/>
    <property type="match status" value="1"/>
</dbReference>
<dbReference type="Proteomes" id="UP001055658">
    <property type="component" value="Chromosome"/>
</dbReference>
<evidence type="ECO:0000259" key="1">
    <source>
        <dbReference type="Pfam" id="PF00144"/>
    </source>
</evidence>
<dbReference type="InterPro" id="IPR001466">
    <property type="entry name" value="Beta-lactam-related"/>
</dbReference>
<evidence type="ECO:0000313" key="2">
    <source>
        <dbReference type="EMBL" id="USD23120.1"/>
    </source>
</evidence>
<dbReference type="Pfam" id="PF00144">
    <property type="entry name" value="Beta-lactamase"/>
    <property type="match status" value="1"/>
</dbReference>
<evidence type="ECO:0000313" key="3">
    <source>
        <dbReference type="Proteomes" id="UP001055658"/>
    </source>
</evidence>
<reference evidence="2" key="1">
    <citation type="submission" date="2022-02" db="EMBL/GenBank/DDBJ databases">
        <title>Coral-associated bacteria.</title>
        <authorList>
            <person name="Tang K."/>
            <person name="Wang X."/>
        </authorList>
    </citation>
    <scope>NUCLEOTIDE SEQUENCE</scope>
    <source>
        <strain evidence="2">SCSIO 43006</strain>
    </source>
</reference>
<dbReference type="RefSeq" id="WP_252085471.1">
    <property type="nucleotide sequence ID" value="NZ_CP092418.1"/>
</dbReference>
<dbReference type="InterPro" id="IPR012338">
    <property type="entry name" value="Beta-lactam/transpept-like"/>
</dbReference>
<sequence length="469" mass="52052">MALIVVSNCYAIDDNVGKEIKSALEELSNSNRLIGSHFVAVVDKNGLDFFYAYSEGGPQVTESTPFLIASHTKSFTSTLMAILHNSGKLDLDKPISSYKLQLGLEGKVDTNKISVRDLLTHTSGFTSVQHTFKSAFLGYFGPEELVHSLSENLLIAPDYNFRYSNTGPIVASMIAENVTGKAWGELIEKYITEPLDMNSTTNKVSKVDNFLPSIITSSDGNIFTSGHFKSDQTMHPAGGLISTVSDLATWLQVNINKDRSNVSKINIFDELHEKQVDQSKTYFTYKRTGYTLGWDLAEYNEETLLTRFGNYGGYSIHVSFIPKRETGVIAFTNQDAAYMLPHVIANYTYNSILNKANRDTLFEQEIKRLKKSVRGELLEAPDPVLVVSAENFPGNLLGIYVNSNGWPEQKLYIEGDKIMVSWGGLSGPLLKTGEVYKVHLGALQRDLSFHFQGKGVVMSQNGSVKFIKI</sequence>
<proteinExistence type="predicted"/>
<keyword evidence="3" id="KW-1185">Reference proteome</keyword>
<dbReference type="Gene3D" id="3.40.710.10">
    <property type="entry name" value="DD-peptidase/beta-lactamase superfamily"/>
    <property type="match status" value="1"/>
</dbReference>
<dbReference type="InterPro" id="IPR050491">
    <property type="entry name" value="AmpC-like"/>
</dbReference>
<dbReference type="EMBL" id="CP092418">
    <property type="protein sequence ID" value="USD23120.1"/>
    <property type="molecule type" value="Genomic_DNA"/>
</dbReference>
<dbReference type="SUPFAM" id="SSF56601">
    <property type="entry name" value="beta-lactamase/transpeptidase-like"/>
    <property type="match status" value="1"/>
</dbReference>